<feature type="compositionally biased region" description="Acidic residues" evidence="1">
    <location>
        <begin position="13"/>
        <end position="23"/>
    </location>
</feature>
<reference evidence="3" key="1">
    <citation type="journal article" date="2006" name="Science">
        <title>Ancient noncoding elements conserved in the human genome.</title>
        <authorList>
            <person name="Venkatesh B."/>
            <person name="Kirkness E.F."/>
            <person name="Loh Y.H."/>
            <person name="Halpern A.L."/>
            <person name="Lee A.P."/>
            <person name="Johnson J."/>
            <person name="Dandona N."/>
            <person name="Viswanathan L.D."/>
            <person name="Tay A."/>
            <person name="Venter J.C."/>
            <person name="Strausberg R.L."/>
            <person name="Brenner S."/>
        </authorList>
    </citation>
    <scope>NUCLEOTIDE SEQUENCE [LARGE SCALE GENOMIC DNA]</scope>
</reference>
<dbReference type="Ensembl" id="ENSCMIT00000008492.1">
    <property type="protein sequence ID" value="ENSCMIP00000008256.1"/>
    <property type="gene ID" value="ENSCMIG00000004442.1"/>
</dbReference>
<dbReference type="InParanoid" id="A0A4W3GXD2"/>
<protein>
    <submittedName>
        <fullName evidence="2">Uncharacterized protein</fullName>
    </submittedName>
</protein>
<dbReference type="PANTHER" id="PTHR48465">
    <property type="entry name" value="PROTEIN SSUH2 HOMOLOG"/>
    <property type="match status" value="1"/>
</dbReference>
<keyword evidence="3" id="KW-1185">Reference proteome</keyword>
<organism evidence="2 3">
    <name type="scientific">Callorhinchus milii</name>
    <name type="common">Ghost shark</name>
    <dbReference type="NCBI Taxonomy" id="7868"/>
    <lineage>
        <taxon>Eukaryota</taxon>
        <taxon>Metazoa</taxon>
        <taxon>Chordata</taxon>
        <taxon>Craniata</taxon>
        <taxon>Vertebrata</taxon>
        <taxon>Chondrichthyes</taxon>
        <taxon>Holocephali</taxon>
        <taxon>Chimaeriformes</taxon>
        <taxon>Callorhinchidae</taxon>
        <taxon>Callorhinchus</taxon>
    </lineage>
</organism>
<dbReference type="OMA" id="CAFHYIL"/>
<dbReference type="Proteomes" id="UP000314986">
    <property type="component" value="Unassembled WGS sequence"/>
</dbReference>
<dbReference type="PANTHER" id="PTHR48465:SF1">
    <property type="entry name" value="PROTEIN SSUH2 HOMOLOG"/>
    <property type="match status" value="1"/>
</dbReference>
<evidence type="ECO:0000313" key="3">
    <source>
        <dbReference type="Proteomes" id="UP000314986"/>
    </source>
</evidence>
<reference evidence="2" key="5">
    <citation type="submission" date="2025-09" db="UniProtKB">
        <authorList>
            <consortium name="Ensembl"/>
        </authorList>
    </citation>
    <scope>IDENTIFICATION</scope>
</reference>
<evidence type="ECO:0000313" key="2">
    <source>
        <dbReference type="Ensembl" id="ENSCMIP00000008256.1"/>
    </source>
</evidence>
<dbReference type="InterPro" id="IPR052789">
    <property type="entry name" value="SSUH2_homolog"/>
</dbReference>
<proteinExistence type="predicted"/>
<reference evidence="2" key="4">
    <citation type="submission" date="2025-08" db="UniProtKB">
        <authorList>
            <consortium name="Ensembl"/>
        </authorList>
    </citation>
    <scope>IDENTIFICATION</scope>
</reference>
<name>A0A4W3GXD2_CALMI</name>
<sequence length="137" mass="15223">MDFNTSTVGPGEGDVDGTEDEEGPTAPPAEMLEDLAGYEGTISLGDGNVVPPPALRLGNESEQHVPPLEWRIPTVTEDVARHAFYQFAASRCCYQTSPSQDMVFQDLKPLNTYRVKRTVIFWSICFLQLVLQKEDKC</sequence>
<reference evidence="3" key="3">
    <citation type="journal article" date="2014" name="Nature">
        <title>Elephant shark genome provides unique insights into gnathostome evolution.</title>
        <authorList>
            <consortium name="International Elephant Shark Genome Sequencing Consortium"/>
            <person name="Venkatesh B."/>
            <person name="Lee A.P."/>
            <person name="Ravi V."/>
            <person name="Maurya A.K."/>
            <person name="Lian M.M."/>
            <person name="Swann J.B."/>
            <person name="Ohta Y."/>
            <person name="Flajnik M.F."/>
            <person name="Sutoh Y."/>
            <person name="Kasahara M."/>
            <person name="Hoon S."/>
            <person name="Gangu V."/>
            <person name="Roy S.W."/>
            <person name="Irimia M."/>
            <person name="Korzh V."/>
            <person name="Kondrychyn I."/>
            <person name="Lim Z.W."/>
            <person name="Tay B.H."/>
            <person name="Tohari S."/>
            <person name="Kong K.W."/>
            <person name="Ho S."/>
            <person name="Lorente-Galdos B."/>
            <person name="Quilez J."/>
            <person name="Marques-Bonet T."/>
            <person name="Raney B.J."/>
            <person name="Ingham P.W."/>
            <person name="Tay A."/>
            <person name="Hillier L.W."/>
            <person name="Minx P."/>
            <person name="Boehm T."/>
            <person name="Wilson R.K."/>
            <person name="Brenner S."/>
            <person name="Warren W.C."/>
        </authorList>
    </citation>
    <scope>NUCLEOTIDE SEQUENCE [LARGE SCALE GENOMIC DNA]</scope>
</reference>
<dbReference type="AlphaFoldDB" id="A0A4W3GXD2"/>
<reference evidence="3" key="2">
    <citation type="journal article" date="2007" name="PLoS Biol.">
        <title>Survey sequencing and comparative analysis of the elephant shark (Callorhinchus milii) genome.</title>
        <authorList>
            <person name="Venkatesh B."/>
            <person name="Kirkness E.F."/>
            <person name="Loh Y.H."/>
            <person name="Halpern A.L."/>
            <person name="Lee A.P."/>
            <person name="Johnson J."/>
            <person name="Dandona N."/>
            <person name="Viswanathan L.D."/>
            <person name="Tay A."/>
            <person name="Venter J.C."/>
            <person name="Strausberg R.L."/>
            <person name="Brenner S."/>
        </authorList>
    </citation>
    <scope>NUCLEOTIDE SEQUENCE [LARGE SCALE GENOMIC DNA]</scope>
</reference>
<evidence type="ECO:0000256" key="1">
    <source>
        <dbReference type="SAM" id="MobiDB-lite"/>
    </source>
</evidence>
<accession>A0A4W3GXD2</accession>
<feature type="region of interest" description="Disordered" evidence="1">
    <location>
        <begin position="1"/>
        <end position="29"/>
    </location>
</feature>
<dbReference type="GeneTree" id="ENSGT00940000163873"/>